<dbReference type="OrthoDB" id="10677393at2759"/>
<keyword evidence="3" id="KW-1185">Reference proteome</keyword>
<gene>
    <name evidence="2" type="ORF">Vbra_13843</name>
</gene>
<dbReference type="InParanoid" id="A0A0G4EX58"/>
<accession>A0A0G4EX58</accession>
<feature type="region of interest" description="Disordered" evidence="1">
    <location>
        <begin position="37"/>
        <end position="61"/>
    </location>
</feature>
<dbReference type="Proteomes" id="UP000041254">
    <property type="component" value="Unassembled WGS sequence"/>
</dbReference>
<protein>
    <recommendedName>
        <fullName evidence="4">Reverse transcriptase domain-containing protein</fullName>
    </recommendedName>
</protein>
<proteinExistence type="predicted"/>
<evidence type="ECO:0000256" key="1">
    <source>
        <dbReference type="SAM" id="MobiDB-lite"/>
    </source>
</evidence>
<name>A0A0G4EX58_VITBC</name>
<dbReference type="OMA" id="ERTRCND"/>
<dbReference type="AlphaFoldDB" id="A0A0G4EX58"/>
<dbReference type="PhylomeDB" id="A0A0G4EX58"/>
<organism evidence="2 3">
    <name type="scientific">Vitrella brassicaformis (strain CCMP3155)</name>
    <dbReference type="NCBI Taxonomy" id="1169540"/>
    <lineage>
        <taxon>Eukaryota</taxon>
        <taxon>Sar</taxon>
        <taxon>Alveolata</taxon>
        <taxon>Colpodellida</taxon>
        <taxon>Vitrellaceae</taxon>
        <taxon>Vitrella</taxon>
    </lineage>
</organism>
<evidence type="ECO:0008006" key="4">
    <source>
        <dbReference type="Google" id="ProtNLM"/>
    </source>
</evidence>
<sequence length="796" mass="86704">MDTQEATKGCIKRRAALWRDDEFEVLVAEVEDVQTRLEESAEKAKRRGAAKRAASSPARFRSARAGRIRAIDRFKTMIGQGRTTAAVKHITNRAGGGPMQPGDPADPVNAPGRTVLDVLRGKHPPRHPPAPGPFTEPPEELPKCRPAVVTEAHIERAARQIRGGAGPVAGDARVWEALLLKYDASKQLREAFARATNKINSENVDWRTIAALRDARLIALDKQPGVRPIGIGEVPFRIMTKAICIAARREVEQACGTLQLCAGQQGGIEAACHVVSSLMTGEPLEPIHPPPSEAPADNAASSPAPPPPPLPPICVKAMLALDGTNAWNTTARPNALWQVRRWWPSASRFIWNVYKFPARLHVGRGTPHLYSREGVTQGDPAASLIFACASLPMFEELQRHHPRVIQVNFADDGSGLGDLPDLRGYLDDAIELGKEIRYLINTKKCVLVVQPGDEEEAACLFEGTEVRIVTDAEHLGAMVGTPEAGRAYVQQKVAEFVADVRALSEAASRVPQEALYAAAKSLQAKWIYLRRVMHTTCEDFEVLRDTITDTFLPALVGTPQPLSDDMKRLLLRPVRHGGIGLVDPSFRAPLSAPLDGQTDLCQLTRKASRAGTTILAHAIATSAPRLPAATHRSQMHRARRVFRESLDETFAHDSTAIIGRLPLGQARAAERTRCNDTGQFMTVRPSQLDDTDLSALEFRDAMCHRYGLPHQDMPDKCDGERPNGARCGADFTVQHALGCSLGGLVYAKHDRLKHEVGGLCQLGGLKVAYEHTVWKETAHAAAARDPRAVPLEGALG</sequence>
<dbReference type="VEuPathDB" id="CryptoDB:Vbra_13843"/>
<reference evidence="2 3" key="1">
    <citation type="submission" date="2014-11" db="EMBL/GenBank/DDBJ databases">
        <authorList>
            <person name="Zhu J."/>
            <person name="Qi W."/>
            <person name="Song R."/>
        </authorList>
    </citation>
    <scope>NUCLEOTIDE SEQUENCE [LARGE SCALE GENOMIC DNA]</scope>
</reference>
<evidence type="ECO:0000313" key="3">
    <source>
        <dbReference type="Proteomes" id="UP000041254"/>
    </source>
</evidence>
<evidence type="ECO:0000313" key="2">
    <source>
        <dbReference type="EMBL" id="CEM03378.1"/>
    </source>
</evidence>
<feature type="region of interest" description="Disordered" evidence="1">
    <location>
        <begin position="283"/>
        <end position="307"/>
    </location>
</feature>
<feature type="compositionally biased region" description="Low complexity" evidence="1">
    <location>
        <begin position="51"/>
        <end position="60"/>
    </location>
</feature>
<dbReference type="EMBL" id="CDMY01000339">
    <property type="protein sequence ID" value="CEM03378.1"/>
    <property type="molecule type" value="Genomic_DNA"/>
</dbReference>